<protein>
    <submittedName>
        <fullName evidence="2">Uncharacterized protein</fullName>
    </submittedName>
</protein>
<name>A0ABR9LHC4_9PSEU</name>
<feature type="region of interest" description="Disordered" evidence="1">
    <location>
        <begin position="1"/>
        <end position="33"/>
    </location>
</feature>
<proteinExistence type="predicted"/>
<gene>
    <name evidence="2" type="ORF">H4W30_006762</name>
</gene>
<dbReference type="EMBL" id="JADBEJ010000005">
    <property type="protein sequence ID" value="MBE1579702.1"/>
    <property type="molecule type" value="Genomic_DNA"/>
</dbReference>
<sequence length="220" mass="22624">MVTNSSHRVLCAATSRGGDHTARRVPPAGSARIHSGYIPRDAIAIIATLRKVPHAPQVDGKTLSIARNPVGRPPARSQRPPAPAPPSTTGGKNNGSRPPFSMVNHRSACSIRPASLVSDSPPVIHAASCAIGEAEFGQAALDRAIGGALGDHQPGSDLLAGQATCGAGRRPDRLVAFLSHAPADVEPQAIAADYIMSAGALPSTDSMSERYLLSAGVTRD</sequence>
<keyword evidence="3" id="KW-1185">Reference proteome</keyword>
<comment type="caution">
    <text evidence="2">The sequence shown here is derived from an EMBL/GenBank/DDBJ whole genome shotgun (WGS) entry which is preliminary data.</text>
</comment>
<evidence type="ECO:0000313" key="3">
    <source>
        <dbReference type="Proteomes" id="UP000656548"/>
    </source>
</evidence>
<feature type="region of interest" description="Disordered" evidence="1">
    <location>
        <begin position="56"/>
        <end position="103"/>
    </location>
</feature>
<organism evidence="2 3">
    <name type="scientific">Amycolatopsis roodepoortensis</name>
    <dbReference type="NCBI Taxonomy" id="700274"/>
    <lineage>
        <taxon>Bacteria</taxon>
        <taxon>Bacillati</taxon>
        <taxon>Actinomycetota</taxon>
        <taxon>Actinomycetes</taxon>
        <taxon>Pseudonocardiales</taxon>
        <taxon>Pseudonocardiaceae</taxon>
        <taxon>Amycolatopsis</taxon>
    </lineage>
</organism>
<accession>A0ABR9LHC4</accession>
<reference evidence="2 3" key="1">
    <citation type="submission" date="2020-10" db="EMBL/GenBank/DDBJ databases">
        <title>Sequencing the genomes of 1000 actinobacteria strains.</title>
        <authorList>
            <person name="Klenk H.-P."/>
        </authorList>
    </citation>
    <scope>NUCLEOTIDE SEQUENCE [LARGE SCALE GENOMIC DNA]</scope>
    <source>
        <strain evidence="2 3">DSM 46661</strain>
    </source>
</reference>
<evidence type="ECO:0000256" key="1">
    <source>
        <dbReference type="SAM" id="MobiDB-lite"/>
    </source>
</evidence>
<dbReference type="Proteomes" id="UP000656548">
    <property type="component" value="Unassembled WGS sequence"/>
</dbReference>
<dbReference type="RefSeq" id="WP_192746196.1">
    <property type="nucleotide sequence ID" value="NZ_JADBEJ010000005.1"/>
</dbReference>
<evidence type="ECO:0000313" key="2">
    <source>
        <dbReference type="EMBL" id="MBE1579702.1"/>
    </source>
</evidence>